<organism evidence="2 3">
    <name type="scientific">Chironomus riparius</name>
    <dbReference type="NCBI Taxonomy" id="315576"/>
    <lineage>
        <taxon>Eukaryota</taxon>
        <taxon>Metazoa</taxon>
        <taxon>Ecdysozoa</taxon>
        <taxon>Arthropoda</taxon>
        <taxon>Hexapoda</taxon>
        <taxon>Insecta</taxon>
        <taxon>Pterygota</taxon>
        <taxon>Neoptera</taxon>
        <taxon>Endopterygota</taxon>
        <taxon>Diptera</taxon>
        <taxon>Nematocera</taxon>
        <taxon>Chironomoidea</taxon>
        <taxon>Chironomidae</taxon>
        <taxon>Chironominae</taxon>
        <taxon>Chironomus</taxon>
    </lineage>
</organism>
<evidence type="ECO:0000256" key="1">
    <source>
        <dbReference type="SAM" id="MobiDB-lite"/>
    </source>
</evidence>
<name>A0A9N9RIA6_9DIPT</name>
<evidence type="ECO:0000313" key="3">
    <source>
        <dbReference type="Proteomes" id="UP001153620"/>
    </source>
</evidence>
<reference evidence="2" key="1">
    <citation type="submission" date="2022-01" db="EMBL/GenBank/DDBJ databases">
        <authorList>
            <person name="King R."/>
        </authorList>
    </citation>
    <scope>NUCLEOTIDE SEQUENCE</scope>
</reference>
<protein>
    <submittedName>
        <fullName evidence="2">Uncharacterized protein</fullName>
    </submittedName>
</protein>
<feature type="compositionally biased region" description="Basic and acidic residues" evidence="1">
    <location>
        <begin position="50"/>
        <end position="60"/>
    </location>
</feature>
<dbReference type="EMBL" id="OU895877">
    <property type="protein sequence ID" value="CAG9797589.1"/>
    <property type="molecule type" value="Genomic_DNA"/>
</dbReference>
<evidence type="ECO:0000313" key="2">
    <source>
        <dbReference type="EMBL" id="CAG9797589.1"/>
    </source>
</evidence>
<dbReference type="Proteomes" id="UP001153620">
    <property type="component" value="Chromosome 1"/>
</dbReference>
<feature type="region of interest" description="Disordered" evidence="1">
    <location>
        <begin position="27"/>
        <end position="101"/>
    </location>
</feature>
<accession>A0A9N9RIA6</accession>
<reference evidence="2" key="2">
    <citation type="submission" date="2022-10" db="EMBL/GenBank/DDBJ databases">
        <authorList>
            <consortium name="ENA_rothamsted_submissions"/>
            <consortium name="culmorum"/>
            <person name="King R."/>
        </authorList>
    </citation>
    <scope>NUCLEOTIDE SEQUENCE</scope>
</reference>
<keyword evidence="3" id="KW-1185">Reference proteome</keyword>
<dbReference type="AlphaFoldDB" id="A0A9N9RIA6"/>
<sequence length="114" mass="13261">MDFNPFSKYQEPSTQLENFFNSLRQRQPAQEVKSVPDNLMDVDPCDDSSPDSKQEHHQPLDLRTISSRALVKTQQQQHSISTEPAKSRKRTTKRMPALHDKNMGINELMDFIFE</sequence>
<feature type="compositionally biased region" description="Polar residues" evidence="1">
    <location>
        <begin position="64"/>
        <end position="84"/>
    </location>
</feature>
<gene>
    <name evidence="2" type="ORF">CHIRRI_LOCUS587</name>
</gene>
<proteinExistence type="predicted"/>